<dbReference type="RefSeq" id="WP_173778972.1">
    <property type="nucleotide sequence ID" value="NZ_JABSNO010000008.1"/>
</dbReference>
<name>A0A8J8GAG4_9FLAO</name>
<reference evidence="1" key="1">
    <citation type="submission" date="2020-05" db="EMBL/GenBank/DDBJ databases">
        <title>Genomic Encyclopedia of Type Strains, Phase IV (KMG-V): Genome sequencing to study the core and pangenomes of soil and plant-associated prokaryotes.</title>
        <authorList>
            <person name="Whitman W."/>
        </authorList>
    </citation>
    <scope>NUCLEOTIDE SEQUENCE</scope>
    <source>
        <strain evidence="1">16F</strain>
    </source>
</reference>
<organism evidence="1 2">
    <name type="scientific">Frigoriflavimonas asaccharolytica</name>
    <dbReference type="NCBI Taxonomy" id="2735899"/>
    <lineage>
        <taxon>Bacteria</taxon>
        <taxon>Pseudomonadati</taxon>
        <taxon>Bacteroidota</taxon>
        <taxon>Flavobacteriia</taxon>
        <taxon>Flavobacteriales</taxon>
        <taxon>Weeksellaceae</taxon>
        <taxon>Frigoriflavimonas</taxon>
    </lineage>
</organism>
<dbReference type="Proteomes" id="UP000610746">
    <property type="component" value="Unassembled WGS sequence"/>
</dbReference>
<evidence type="ECO:0000313" key="1">
    <source>
        <dbReference type="EMBL" id="NRS92365.1"/>
    </source>
</evidence>
<protein>
    <submittedName>
        <fullName evidence="1">Uncharacterized protein</fullName>
    </submittedName>
</protein>
<evidence type="ECO:0000313" key="2">
    <source>
        <dbReference type="Proteomes" id="UP000610746"/>
    </source>
</evidence>
<proteinExistence type="predicted"/>
<comment type="caution">
    <text evidence="1">The sequence shown here is derived from an EMBL/GenBank/DDBJ whole genome shotgun (WGS) entry which is preliminary data.</text>
</comment>
<dbReference type="EMBL" id="JABSNO010000008">
    <property type="protein sequence ID" value="NRS92365.1"/>
    <property type="molecule type" value="Genomic_DNA"/>
</dbReference>
<sequence length="334" mass="39629">MNDSKIFEVDYFFSAKIMRQLNLKETSNVFLAESKNLLKKIGDNHVYDLVIIGTAHRYFNIFLKISSHYKTSIVVHNVNFSQLKRRRLFFNVFKKECIFRLKLLFFEGLLSKNKLHKDANNLFILDENLNIAKDQFTYLPIFYTAQIEEEINPDISIVIPGSVSQSRRNYREVLKKLEVFGKNNSKKYPKVEIVFLGKAQNEELNWLIKFEKNNFENLKIVYFKEKVSQIDFDFYMHSATFLWCPLQISTEFFSNKEFYNDTKMSGIVGDAIKYQKIAFLPKEFSRNYPFILNNEGELEDQISTFYNLKQKKYFAAFEKAKVLKDLENTLENLF</sequence>
<dbReference type="AlphaFoldDB" id="A0A8J8GAG4"/>
<accession>A0A8J8GAG4</accession>
<gene>
    <name evidence="1" type="ORF">HNQ03_001433</name>
</gene>
<keyword evidence="2" id="KW-1185">Reference proteome</keyword>